<dbReference type="SUPFAM" id="SSF52113">
    <property type="entry name" value="BRCT domain"/>
    <property type="match status" value="2"/>
</dbReference>
<dbReference type="PROSITE" id="PS50172">
    <property type="entry name" value="BRCT"/>
    <property type="match status" value="2"/>
</dbReference>
<feature type="domain" description="BRCT" evidence="8">
    <location>
        <begin position="285"/>
        <end position="383"/>
    </location>
</feature>
<dbReference type="GO" id="GO:0005634">
    <property type="term" value="C:nucleus"/>
    <property type="evidence" value="ECO:0007669"/>
    <property type="project" value="UniProtKB-SubCell"/>
</dbReference>
<dbReference type="Gene3D" id="3.40.50.10190">
    <property type="entry name" value="BRCT domain"/>
    <property type="match status" value="2"/>
</dbReference>
<dbReference type="SMART" id="SM00292">
    <property type="entry name" value="BRCT"/>
    <property type="match status" value="2"/>
</dbReference>
<dbReference type="Pfam" id="PF16759">
    <property type="entry name" value="LIG3_BRCT"/>
    <property type="match status" value="1"/>
</dbReference>
<feature type="region of interest" description="Disordered" evidence="7">
    <location>
        <begin position="1"/>
        <end position="113"/>
    </location>
</feature>
<dbReference type="PANTHER" id="PTHR23081:SF36">
    <property type="entry name" value="RNA POLYMERASE II SUBUNIT A C-TERMINAL DOMAIN PHOSPHATASE"/>
    <property type="match status" value="1"/>
</dbReference>
<evidence type="ECO:0000313" key="10">
    <source>
        <dbReference type="Proteomes" id="UP000011083"/>
    </source>
</evidence>
<dbReference type="GeneID" id="14912179"/>
<protein>
    <recommendedName>
        <fullName evidence="2">protein-serine/threonine phosphatase</fullName>
        <ecNumber evidence="2">3.1.3.16</ecNumber>
    </recommendedName>
</protein>
<feature type="compositionally biased region" description="Low complexity" evidence="7">
    <location>
        <begin position="37"/>
        <end position="47"/>
    </location>
</feature>
<dbReference type="InterPro" id="IPR031916">
    <property type="entry name" value="LIG3_BRCT"/>
</dbReference>
<dbReference type="OrthoDB" id="25840at2759"/>
<dbReference type="Proteomes" id="UP000011083">
    <property type="component" value="Unassembled WGS sequence"/>
</dbReference>
<dbReference type="Pfam" id="PF00533">
    <property type="entry name" value="BRCT"/>
    <property type="match status" value="1"/>
</dbReference>
<evidence type="ECO:0000256" key="5">
    <source>
        <dbReference type="ARBA" id="ARBA00047761"/>
    </source>
</evidence>
<dbReference type="InterPro" id="IPR036420">
    <property type="entry name" value="BRCT_dom_sf"/>
</dbReference>
<feature type="compositionally biased region" description="Basic and acidic residues" evidence="7">
    <location>
        <begin position="55"/>
        <end position="68"/>
    </location>
</feature>
<dbReference type="InterPro" id="IPR039189">
    <property type="entry name" value="Fcp1"/>
</dbReference>
<dbReference type="STRING" id="1257118.L8GHA9"/>
<evidence type="ECO:0000256" key="1">
    <source>
        <dbReference type="ARBA" id="ARBA00004123"/>
    </source>
</evidence>
<dbReference type="KEGG" id="acan:ACA1_258010"/>
<evidence type="ECO:0000256" key="7">
    <source>
        <dbReference type="SAM" id="MobiDB-lite"/>
    </source>
</evidence>
<dbReference type="InterPro" id="IPR001357">
    <property type="entry name" value="BRCT_dom"/>
</dbReference>
<feature type="compositionally biased region" description="Acidic residues" evidence="7">
    <location>
        <begin position="219"/>
        <end position="247"/>
    </location>
</feature>
<name>L8GHA9_ACACF</name>
<evidence type="ECO:0000256" key="4">
    <source>
        <dbReference type="ARBA" id="ARBA00023242"/>
    </source>
</evidence>
<evidence type="ECO:0000259" key="8">
    <source>
        <dbReference type="PROSITE" id="PS50172"/>
    </source>
</evidence>
<proteinExistence type="predicted"/>
<gene>
    <name evidence="9" type="ORF">ACA1_258010</name>
</gene>
<dbReference type="GO" id="GO:0008420">
    <property type="term" value="F:RNA polymerase II CTD heptapeptide repeat phosphatase activity"/>
    <property type="evidence" value="ECO:0007669"/>
    <property type="project" value="InterPro"/>
</dbReference>
<comment type="catalytic activity">
    <reaction evidence="5">
        <text>O-phospho-L-seryl-[protein] + H2O = L-seryl-[protein] + phosphate</text>
        <dbReference type="Rhea" id="RHEA:20629"/>
        <dbReference type="Rhea" id="RHEA-COMP:9863"/>
        <dbReference type="Rhea" id="RHEA-COMP:11604"/>
        <dbReference type="ChEBI" id="CHEBI:15377"/>
        <dbReference type="ChEBI" id="CHEBI:29999"/>
        <dbReference type="ChEBI" id="CHEBI:43474"/>
        <dbReference type="ChEBI" id="CHEBI:83421"/>
        <dbReference type="EC" id="3.1.3.16"/>
    </reaction>
</comment>
<evidence type="ECO:0000256" key="3">
    <source>
        <dbReference type="ARBA" id="ARBA00022801"/>
    </source>
</evidence>
<feature type="region of interest" description="Disordered" evidence="7">
    <location>
        <begin position="219"/>
        <end position="256"/>
    </location>
</feature>
<evidence type="ECO:0000256" key="6">
    <source>
        <dbReference type="ARBA" id="ARBA00048336"/>
    </source>
</evidence>
<organism evidence="9 10">
    <name type="scientific">Acanthamoeba castellanii (strain ATCC 30010 / Neff)</name>
    <dbReference type="NCBI Taxonomy" id="1257118"/>
    <lineage>
        <taxon>Eukaryota</taxon>
        <taxon>Amoebozoa</taxon>
        <taxon>Discosea</taxon>
        <taxon>Longamoebia</taxon>
        <taxon>Centramoebida</taxon>
        <taxon>Acanthamoebidae</taxon>
        <taxon>Acanthamoeba</taxon>
    </lineage>
</organism>
<keyword evidence="3" id="KW-0378">Hydrolase</keyword>
<dbReference type="AlphaFoldDB" id="L8GHA9"/>
<dbReference type="VEuPathDB" id="AmoebaDB:ACA1_258010"/>
<evidence type="ECO:0000256" key="2">
    <source>
        <dbReference type="ARBA" id="ARBA00013081"/>
    </source>
</evidence>
<dbReference type="RefSeq" id="XP_004333584.1">
    <property type="nucleotide sequence ID" value="XM_004333536.1"/>
</dbReference>
<keyword evidence="4" id="KW-0539">Nucleus</keyword>
<dbReference type="EC" id="3.1.3.16" evidence="2"/>
<sequence>MDMTDLKPQAAASATTPKAGPAPDKPKPNATKATTVAGDAAAEGSGSDTEEMDVEQEKANAAKAKEEIIVDTTTTTRRKRGGETAQKQLMRKKRAKREEEEESEEDRRKREERRVSRLLRGVGVVFGDGVDGDAKRELTQQIEAMGGTVSQEWVPYGGRMSTHLVLLAPAATALSSLAVKHADRLGGKVVRAGWVTDCWREKRHLSERLYYALPKHYLEDEDDDDEDDDEEEDVSPADDESEQEEPETDKTTTMTTTTTKKKVIVIPSGPSASTSSSTASAAVTELPSIFAGFSFYFYGHNKKKGNHFPACDKSELERYAVAYGAEVSELVTEETTHVVSWRRDVDASVLASGGVGTVKVVSPHWAWDAINTATRRPEQPYLL</sequence>
<comment type="subcellular location">
    <subcellularLocation>
        <location evidence="1">Nucleus</location>
    </subcellularLocation>
</comment>
<accession>L8GHA9</accession>
<evidence type="ECO:0000313" key="9">
    <source>
        <dbReference type="EMBL" id="ELR11571.1"/>
    </source>
</evidence>
<dbReference type="PANTHER" id="PTHR23081">
    <property type="entry name" value="RNA POLYMERASE II CTD PHOSPHATASE"/>
    <property type="match status" value="1"/>
</dbReference>
<feature type="domain" description="BRCT" evidence="8">
    <location>
        <begin position="114"/>
        <end position="212"/>
    </location>
</feature>
<comment type="catalytic activity">
    <reaction evidence="6">
        <text>O-phospho-L-threonyl-[protein] + H2O = L-threonyl-[protein] + phosphate</text>
        <dbReference type="Rhea" id="RHEA:47004"/>
        <dbReference type="Rhea" id="RHEA-COMP:11060"/>
        <dbReference type="Rhea" id="RHEA-COMP:11605"/>
        <dbReference type="ChEBI" id="CHEBI:15377"/>
        <dbReference type="ChEBI" id="CHEBI:30013"/>
        <dbReference type="ChEBI" id="CHEBI:43474"/>
        <dbReference type="ChEBI" id="CHEBI:61977"/>
        <dbReference type="EC" id="3.1.3.16"/>
    </reaction>
</comment>
<keyword evidence="10" id="KW-1185">Reference proteome</keyword>
<reference evidence="9 10" key="1">
    <citation type="journal article" date="2013" name="Genome Biol.">
        <title>Genome of Acanthamoeba castellanii highlights extensive lateral gene transfer and early evolution of tyrosine kinase signaling.</title>
        <authorList>
            <person name="Clarke M."/>
            <person name="Lohan A.J."/>
            <person name="Liu B."/>
            <person name="Lagkouvardos I."/>
            <person name="Roy S."/>
            <person name="Zafar N."/>
            <person name="Bertelli C."/>
            <person name="Schilde C."/>
            <person name="Kianianmomeni A."/>
            <person name="Burglin T.R."/>
            <person name="Frech C."/>
            <person name="Turcotte B."/>
            <person name="Kopec K.O."/>
            <person name="Synnott J.M."/>
            <person name="Choo C."/>
            <person name="Paponov I."/>
            <person name="Finkler A."/>
            <person name="Soon Heng Tan C."/>
            <person name="Hutchins A.P."/>
            <person name="Weinmeier T."/>
            <person name="Rattei T."/>
            <person name="Chu J.S."/>
            <person name="Gimenez G."/>
            <person name="Irimia M."/>
            <person name="Rigden D.J."/>
            <person name="Fitzpatrick D.A."/>
            <person name="Lorenzo-Morales J."/>
            <person name="Bateman A."/>
            <person name="Chiu C.H."/>
            <person name="Tang P."/>
            <person name="Hegemann P."/>
            <person name="Fromm H."/>
            <person name="Raoult D."/>
            <person name="Greub G."/>
            <person name="Miranda-Saavedra D."/>
            <person name="Chen N."/>
            <person name="Nash P."/>
            <person name="Ginger M.L."/>
            <person name="Horn M."/>
            <person name="Schaap P."/>
            <person name="Caler L."/>
            <person name="Loftus B."/>
        </authorList>
    </citation>
    <scope>NUCLEOTIDE SEQUENCE [LARGE SCALE GENOMIC DNA]</scope>
    <source>
        <strain evidence="9 10">Neff</strain>
    </source>
</reference>
<dbReference type="EMBL" id="KB008148">
    <property type="protein sequence ID" value="ELR11571.1"/>
    <property type="molecule type" value="Genomic_DNA"/>
</dbReference>